<dbReference type="GO" id="GO:1902975">
    <property type="term" value="P:mitotic DNA replication initiation"/>
    <property type="evidence" value="ECO:0007669"/>
    <property type="project" value="TreeGrafter"/>
</dbReference>
<proteinExistence type="inferred from homology"/>
<evidence type="ECO:0000256" key="1">
    <source>
        <dbReference type="ARBA" id="ARBA00004123"/>
    </source>
</evidence>
<reference evidence="9" key="1">
    <citation type="submission" date="2022-08" db="EMBL/GenBank/DDBJ databases">
        <authorList>
            <consortium name="DOE Joint Genome Institute"/>
            <person name="Min B."/>
            <person name="Riley R."/>
            <person name="Sierra-Patev S."/>
            <person name="Naranjo-Ortiz M."/>
            <person name="Looney B."/>
            <person name="Konkel Z."/>
            <person name="Slot J.C."/>
            <person name="Sakamoto Y."/>
            <person name="Steenwyk J.L."/>
            <person name="Rokas A."/>
            <person name="Carro J."/>
            <person name="Camarero S."/>
            <person name="Ferreira P."/>
            <person name="Molpeceres G."/>
            <person name="Ruiz-Duenas F.J."/>
            <person name="Serrano A."/>
            <person name="Henrissat B."/>
            <person name="Drula E."/>
            <person name="Hughes K.W."/>
            <person name="Mata J.L."/>
            <person name="Ishikawa N.K."/>
            <person name="Vargas-Isla R."/>
            <person name="Ushijima S."/>
            <person name="Smith C.A."/>
            <person name="Ahrendt S."/>
            <person name="Andreopoulos W."/>
            <person name="He G."/>
            <person name="Labutti K."/>
            <person name="Lipzen A."/>
            <person name="Ng V."/>
            <person name="Sandor L."/>
            <person name="Barry K."/>
            <person name="Martinez A.T."/>
            <person name="Xiao Y."/>
            <person name="Gibbons J.G."/>
            <person name="Terashima K."/>
            <person name="Hibbett D.S."/>
            <person name="Grigoriev I.V."/>
        </authorList>
    </citation>
    <scope>NUCLEOTIDE SEQUENCE</scope>
    <source>
        <strain evidence="9">TFB9207</strain>
    </source>
</reference>
<evidence type="ECO:0000256" key="2">
    <source>
        <dbReference type="ARBA" id="ARBA00006343"/>
    </source>
</evidence>
<sequence length="197" mass="21926">MDNDYFSIDAILAENQKIQCTFKQKIPEMGHLGGGSERDILPQSKRQIPIWLAYIIVYSDWADFDIPQPFSNKVRNALRAEPRSVRLSNLVGAGTGWYVFGKTIMDMLGDEQGIEMSEMLVTTFKGRLVDVIDQAQHFAALGPVGGSGGGGGVDSAPQMFREGLDTTERELFVLAQESARRMKRWYEESSGGAKRML</sequence>
<comment type="subcellular location">
    <subcellularLocation>
        <location evidence="1 6">Nucleus</location>
    </subcellularLocation>
</comment>
<dbReference type="Pfam" id="PF05916">
    <property type="entry name" value="Sld5"/>
    <property type="match status" value="1"/>
</dbReference>
<dbReference type="InterPro" id="IPR055221">
    <property type="entry name" value="PSF3_N"/>
</dbReference>
<organism evidence="9 10">
    <name type="scientific">Lentinula raphanica</name>
    <dbReference type="NCBI Taxonomy" id="153919"/>
    <lineage>
        <taxon>Eukaryota</taxon>
        <taxon>Fungi</taxon>
        <taxon>Dikarya</taxon>
        <taxon>Basidiomycota</taxon>
        <taxon>Agaricomycotina</taxon>
        <taxon>Agaricomycetes</taxon>
        <taxon>Agaricomycetidae</taxon>
        <taxon>Agaricales</taxon>
        <taxon>Marasmiineae</taxon>
        <taxon>Omphalotaceae</taxon>
        <taxon>Lentinula</taxon>
    </lineage>
</organism>
<evidence type="ECO:0000256" key="6">
    <source>
        <dbReference type="RuleBase" id="RU367161"/>
    </source>
</evidence>
<accession>A0AA38PDQ1</accession>
<dbReference type="EMBL" id="MU806054">
    <property type="protein sequence ID" value="KAJ3841040.1"/>
    <property type="molecule type" value="Genomic_DNA"/>
</dbReference>
<dbReference type="InterPro" id="IPR038437">
    <property type="entry name" value="GINS_Psf3_sf"/>
</dbReference>
<dbReference type="Pfam" id="PF22466">
    <property type="entry name" value="PSF3_N"/>
    <property type="match status" value="1"/>
</dbReference>
<dbReference type="PANTHER" id="PTHR22768">
    <property type="entry name" value="DNA REPLICATION COMPLEX GINS PROTEIN PSF3"/>
    <property type="match status" value="1"/>
</dbReference>
<evidence type="ECO:0000259" key="8">
    <source>
        <dbReference type="Pfam" id="PF22466"/>
    </source>
</evidence>
<evidence type="ECO:0000313" key="9">
    <source>
        <dbReference type="EMBL" id="KAJ3841040.1"/>
    </source>
</evidence>
<comment type="caution">
    <text evidence="9">The sequence shown here is derived from an EMBL/GenBank/DDBJ whole genome shotgun (WGS) entry which is preliminary data.</text>
</comment>
<feature type="domain" description="GINS subunit" evidence="7">
    <location>
        <begin position="70"/>
        <end position="186"/>
    </location>
</feature>
<evidence type="ECO:0000256" key="3">
    <source>
        <dbReference type="ARBA" id="ARBA00015140"/>
    </source>
</evidence>
<keyword evidence="4 6" id="KW-0235">DNA replication</keyword>
<protein>
    <recommendedName>
        <fullName evidence="3 6">DNA replication complex GINS protein PSF3</fullName>
    </recommendedName>
</protein>
<dbReference type="CDD" id="cd11713">
    <property type="entry name" value="GINS_A_psf3"/>
    <property type="match status" value="1"/>
</dbReference>
<dbReference type="SUPFAM" id="SSF160059">
    <property type="entry name" value="PriA/YqbF domain"/>
    <property type="match status" value="1"/>
</dbReference>
<dbReference type="InterPro" id="IPR021151">
    <property type="entry name" value="GINS_A"/>
</dbReference>
<evidence type="ECO:0000259" key="7">
    <source>
        <dbReference type="Pfam" id="PF05916"/>
    </source>
</evidence>
<dbReference type="InterPro" id="IPR010492">
    <property type="entry name" value="GINS_Psf3"/>
</dbReference>
<dbReference type="AlphaFoldDB" id="A0AA38PDQ1"/>
<dbReference type="Gene3D" id="1.20.58.2050">
    <property type="match status" value="1"/>
</dbReference>
<evidence type="ECO:0000313" key="10">
    <source>
        <dbReference type="Proteomes" id="UP001163846"/>
    </source>
</evidence>
<evidence type="ECO:0000256" key="4">
    <source>
        <dbReference type="ARBA" id="ARBA00022705"/>
    </source>
</evidence>
<dbReference type="SUPFAM" id="SSF158573">
    <property type="entry name" value="GINS helical bundle-like"/>
    <property type="match status" value="1"/>
</dbReference>
<comment type="function">
    <text evidence="6">The GINS complex plays an essential role in the initiation of DNA replication.</text>
</comment>
<comment type="subunit">
    <text evidence="6">Component of the GINS complex.</text>
</comment>
<dbReference type="PANTHER" id="PTHR22768:SF0">
    <property type="entry name" value="DNA REPLICATION COMPLEX GINS PROTEIN PSF3"/>
    <property type="match status" value="1"/>
</dbReference>
<feature type="domain" description="DNA replication complex GINS protein PSF3 N-terminal" evidence="8">
    <location>
        <begin position="6"/>
        <end position="55"/>
    </location>
</feature>
<comment type="similarity">
    <text evidence="2 6">Belongs to the GINS3/PSF3 family.</text>
</comment>
<dbReference type="InterPro" id="IPR036224">
    <property type="entry name" value="GINS_bundle-like_dom_sf"/>
</dbReference>
<keyword evidence="5 6" id="KW-0539">Nucleus</keyword>
<dbReference type="CDD" id="cd21693">
    <property type="entry name" value="GINS_B_Psf3"/>
    <property type="match status" value="1"/>
</dbReference>
<dbReference type="Proteomes" id="UP001163846">
    <property type="component" value="Unassembled WGS sequence"/>
</dbReference>
<dbReference type="GO" id="GO:0000811">
    <property type="term" value="C:GINS complex"/>
    <property type="evidence" value="ECO:0007669"/>
    <property type="project" value="UniProtKB-UniRule"/>
</dbReference>
<name>A0AA38PDQ1_9AGAR</name>
<evidence type="ECO:0000256" key="5">
    <source>
        <dbReference type="ARBA" id="ARBA00023242"/>
    </source>
</evidence>
<keyword evidence="10" id="KW-1185">Reference proteome</keyword>
<gene>
    <name evidence="9" type="ORF">F5878DRAFT_611398</name>
</gene>